<dbReference type="GO" id="GO:0005789">
    <property type="term" value="C:endoplasmic reticulum membrane"/>
    <property type="evidence" value="ECO:0007669"/>
    <property type="project" value="UniProtKB-SubCell"/>
</dbReference>
<evidence type="ECO:0008006" key="18">
    <source>
        <dbReference type="Google" id="ProtNLM"/>
    </source>
</evidence>
<dbReference type="InterPro" id="IPR050529">
    <property type="entry name" value="CYP450_sterol_14alpha_dmase"/>
</dbReference>
<dbReference type="InterPro" id="IPR001128">
    <property type="entry name" value="Cyt_P450"/>
</dbReference>
<evidence type="ECO:0000256" key="8">
    <source>
        <dbReference type="ARBA" id="ARBA00023002"/>
    </source>
</evidence>
<evidence type="ECO:0000256" key="12">
    <source>
        <dbReference type="ARBA" id="ARBA00023221"/>
    </source>
</evidence>
<evidence type="ECO:0000256" key="7">
    <source>
        <dbReference type="ARBA" id="ARBA00022824"/>
    </source>
</evidence>
<evidence type="ECO:0000256" key="2">
    <source>
        <dbReference type="ARBA" id="ARBA00004586"/>
    </source>
</evidence>
<reference evidence="16" key="2">
    <citation type="submission" date="2025-08" db="UniProtKB">
        <authorList>
            <consortium name="Ensembl"/>
        </authorList>
    </citation>
    <scope>IDENTIFICATION</scope>
</reference>
<dbReference type="Pfam" id="PF00067">
    <property type="entry name" value="p450"/>
    <property type="match status" value="1"/>
</dbReference>
<keyword evidence="17" id="KW-1185">Reference proteome</keyword>
<reference evidence="16" key="3">
    <citation type="submission" date="2025-09" db="UniProtKB">
        <authorList>
            <consortium name="Ensembl"/>
        </authorList>
    </citation>
    <scope>IDENTIFICATION</scope>
</reference>
<evidence type="ECO:0000256" key="15">
    <source>
        <dbReference type="PIRSR" id="PIRSR000047-2"/>
    </source>
</evidence>
<comment type="cofactor">
    <cofactor evidence="1 13 14">
        <name>heme</name>
        <dbReference type="ChEBI" id="CHEBI:30413"/>
    </cofactor>
</comment>
<dbReference type="GO" id="GO:0020037">
    <property type="term" value="F:heme binding"/>
    <property type="evidence" value="ECO:0007669"/>
    <property type="project" value="InterPro"/>
</dbReference>
<keyword evidence="6 13" id="KW-0479">Metal-binding</keyword>
<dbReference type="GeneTree" id="ENSGT00940000153141"/>
<dbReference type="PIRSF" id="PIRSF000047">
    <property type="entry name" value="Cytochrome_CYPVIIA1"/>
    <property type="match status" value="1"/>
</dbReference>
<dbReference type="PRINTS" id="PR00465">
    <property type="entry name" value="EP450IV"/>
</dbReference>
<protein>
    <recommendedName>
        <fullName evidence="18">Cytochrome P450, family 7, subfamily B, polypeptide 1</fullName>
    </recommendedName>
</protein>
<dbReference type="Ensembl" id="ENSACLT00000047431.1">
    <property type="protein sequence ID" value="ENSACLP00000047608.1"/>
    <property type="gene ID" value="ENSACLG00000018524.2"/>
</dbReference>
<dbReference type="GO" id="GO:0016705">
    <property type="term" value="F:oxidoreductase activity, acting on paired donors, with incorporation or reduction of molecular oxygen"/>
    <property type="evidence" value="ECO:0007669"/>
    <property type="project" value="InterPro"/>
</dbReference>
<sequence>MKSWPLFFSAGGWSTARVSGRQKVHSRDSLLPLREDEPPLIKGWIPFIGKALEFGKDAHKFLKEHKRKFGDVFTVQIAGKYMTFIMDPLLYPNIIKQGRQLDFHEFSNRVASFAFGYPPVTSKFPGLKEQITRGFILLQGDNLTPLTESMMGNLMLVFRQDYLDQESSWKTAYMYKLCNSIMFEATFLTMYGKPPSASRHSGMSVLETDFIKFDKMFPLLVAQIPIWLLGRTRAIRERLINYFLPHQMSCWSHSSEFIRTRFEMFEQYDTLRDFDKAAHHFAILWASLGNTVPAIFWVTYYLVSHPEALQFVRRELEDVLRLSGVEFSRDKDVMLTPAHLEKLLYMESAIEESLRLCSASMNIRVAQEDFSLRLDAERSAAVRKGDIIALYPQAMHLDPEIYEDPQTFRFDRYVQNGQKKTNFYKRGQKLKHYLMPFGSGASKCPGRFFAINEIKQFLSVILLYLDLELEEGQSKATLDLSRAGLGVMLPAEDVRFRYRLRPV</sequence>
<dbReference type="PANTHER" id="PTHR24304">
    <property type="entry name" value="CYTOCHROME P450 FAMILY 7"/>
    <property type="match status" value="1"/>
</dbReference>
<evidence type="ECO:0000256" key="5">
    <source>
        <dbReference type="ARBA" id="ARBA00022617"/>
    </source>
</evidence>
<keyword evidence="11 13" id="KW-0472">Membrane</keyword>
<dbReference type="Gene3D" id="1.10.630.10">
    <property type="entry name" value="Cytochrome P450"/>
    <property type="match status" value="1"/>
</dbReference>
<feature type="binding site" description="axial binding residue" evidence="14">
    <location>
        <position position="444"/>
    </location>
    <ligand>
        <name>heme</name>
        <dbReference type="ChEBI" id="CHEBI:30413"/>
    </ligand>
    <ligandPart>
        <name>Fe</name>
        <dbReference type="ChEBI" id="CHEBI:18248"/>
    </ligandPart>
</feature>
<dbReference type="InterPro" id="IPR036396">
    <property type="entry name" value="Cyt_P450_sf"/>
</dbReference>
<dbReference type="GO" id="GO:0005506">
    <property type="term" value="F:iron ion binding"/>
    <property type="evidence" value="ECO:0007669"/>
    <property type="project" value="InterPro"/>
</dbReference>
<dbReference type="AlphaFoldDB" id="A0AAX7STB7"/>
<evidence type="ECO:0000256" key="9">
    <source>
        <dbReference type="ARBA" id="ARBA00023004"/>
    </source>
</evidence>
<dbReference type="Proteomes" id="UP000265100">
    <property type="component" value="Chromosome 18"/>
</dbReference>
<evidence type="ECO:0000313" key="16">
    <source>
        <dbReference type="Ensembl" id="ENSACLP00000047608.1"/>
    </source>
</evidence>
<keyword evidence="8" id="KW-0560">Oxidoreductase</keyword>
<dbReference type="GO" id="GO:0006699">
    <property type="term" value="P:bile acid biosynthetic process"/>
    <property type="evidence" value="ECO:0007669"/>
    <property type="project" value="TreeGrafter"/>
</dbReference>
<evidence type="ECO:0000256" key="11">
    <source>
        <dbReference type="ARBA" id="ARBA00023136"/>
    </source>
</evidence>
<evidence type="ECO:0000256" key="3">
    <source>
        <dbReference type="ARBA" id="ARBA00004860"/>
    </source>
</evidence>
<evidence type="ECO:0000256" key="4">
    <source>
        <dbReference type="ARBA" id="ARBA00010617"/>
    </source>
</evidence>
<comment type="similarity">
    <text evidence="4 13">Belongs to the cytochrome P450 family.</text>
</comment>
<feature type="binding site" evidence="15">
    <location>
        <position position="290"/>
    </location>
    <ligand>
        <name>substrate</name>
    </ligand>
</feature>
<keyword evidence="9 13" id="KW-0408">Iron</keyword>
<keyword evidence="10" id="KW-0443">Lipid metabolism</keyword>
<name>A0AAX7STB7_ASTCA</name>
<keyword evidence="5 13" id="KW-0349">Heme</keyword>
<dbReference type="GO" id="GO:0008395">
    <property type="term" value="F:steroid hydroxylase activity"/>
    <property type="evidence" value="ECO:0007669"/>
    <property type="project" value="TreeGrafter"/>
</dbReference>
<reference evidence="16" key="1">
    <citation type="submission" date="2018-05" db="EMBL/GenBank/DDBJ databases">
        <authorList>
            <person name="Datahose"/>
        </authorList>
    </citation>
    <scope>NUCLEOTIDE SEQUENCE</scope>
</reference>
<evidence type="ECO:0000256" key="13">
    <source>
        <dbReference type="PIRNR" id="PIRNR000047"/>
    </source>
</evidence>
<evidence type="ECO:0000313" key="17">
    <source>
        <dbReference type="Proteomes" id="UP000265100"/>
    </source>
</evidence>
<keyword evidence="7 13" id="KW-0256">Endoplasmic reticulum</keyword>
<dbReference type="InterPro" id="IPR024204">
    <property type="entry name" value="Cyt_P450_CYP7A1-type"/>
</dbReference>
<evidence type="ECO:0000256" key="10">
    <source>
        <dbReference type="ARBA" id="ARBA00023098"/>
    </source>
</evidence>
<dbReference type="GO" id="GO:0042632">
    <property type="term" value="P:cholesterol homeostasis"/>
    <property type="evidence" value="ECO:0007669"/>
    <property type="project" value="TreeGrafter"/>
</dbReference>
<gene>
    <name evidence="16" type="primary">CYP7B1</name>
</gene>
<keyword evidence="12" id="KW-0753">Steroid metabolism</keyword>
<evidence type="ECO:0000256" key="14">
    <source>
        <dbReference type="PIRSR" id="PIRSR000047-1"/>
    </source>
</evidence>
<evidence type="ECO:0000256" key="1">
    <source>
        <dbReference type="ARBA" id="ARBA00001971"/>
    </source>
</evidence>
<evidence type="ECO:0000256" key="6">
    <source>
        <dbReference type="ARBA" id="ARBA00022723"/>
    </source>
</evidence>
<comment type="subcellular location">
    <subcellularLocation>
        <location evidence="2 13">Endoplasmic reticulum membrane</location>
    </subcellularLocation>
</comment>
<comment type="pathway">
    <text evidence="3">Lipid metabolism; bile acid biosynthesis.</text>
</comment>
<dbReference type="SUPFAM" id="SSF48264">
    <property type="entry name" value="Cytochrome P450"/>
    <property type="match status" value="1"/>
</dbReference>
<dbReference type="PANTHER" id="PTHR24304:SF0">
    <property type="entry name" value="CYTOCHROME P450 7B1"/>
    <property type="match status" value="1"/>
</dbReference>
<accession>A0AAX7STB7</accession>
<organism evidence="16 17">
    <name type="scientific">Astatotilapia calliptera</name>
    <name type="common">Eastern happy</name>
    <name type="synonym">Chromis callipterus</name>
    <dbReference type="NCBI Taxonomy" id="8154"/>
    <lineage>
        <taxon>Eukaryota</taxon>
        <taxon>Metazoa</taxon>
        <taxon>Chordata</taxon>
        <taxon>Craniata</taxon>
        <taxon>Vertebrata</taxon>
        <taxon>Euteleostomi</taxon>
        <taxon>Actinopterygii</taxon>
        <taxon>Neopterygii</taxon>
        <taxon>Teleostei</taxon>
        <taxon>Neoteleostei</taxon>
        <taxon>Acanthomorphata</taxon>
        <taxon>Ovalentaria</taxon>
        <taxon>Cichlomorphae</taxon>
        <taxon>Cichliformes</taxon>
        <taxon>Cichlidae</taxon>
        <taxon>African cichlids</taxon>
        <taxon>Pseudocrenilabrinae</taxon>
        <taxon>Haplochromini</taxon>
        <taxon>Astatotilapia</taxon>
    </lineage>
</organism>
<dbReference type="InterPro" id="IPR002403">
    <property type="entry name" value="Cyt_P450_E_grp-IV"/>
</dbReference>
<proteinExistence type="inferred from homology"/>